<reference evidence="5 6" key="2">
    <citation type="submission" date="2015-07" db="EMBL/GenBank/DDBJ databases">
        <title>Genome sequence of Levilinea saccharolytica DSM 16555.</title>
        <authorList>
            <person name="Hemp J."/>
            <person name="Ward L.M."/>
            <person name="Pace L.A."/>
            <person name="Fischer W.W."/>
        </authorList>
    </citation>
    <scope>NUCLEOTIDE SEQUENCE [LARGE SCALE GENOMIC DNA]</scope>
    <source>
        <strain evidence="5 6">KIBI-1</strain>
    </source>
</reference>
<evidence type="ECO:0000313" key="4">
    <source>
        <dbReference type="EMBL" id="GAP19211.1"/>
    </source>
</evidence>
<dbReference type="GO" id="GO:0000166">
    <property type="term" value="F:nucleotide binding"/>
    <property type="evidence" value="ECO:0007669"/>
    <property type="project" value="InterPro"/>
</dbReference>
<name>A0A0M8JPI2_9CHLR</name>
<dbReference type="STRING" id="229921.ADN01_03795"/>
<proteinExistence type="inferred from homology"/>
<dbReference type="OrthoDB" id="9815825at2"/>
<feature type="domain" description="Gfo/Idh/MocA-like oxidoreductase N-terminal" evidence="2">
    <location>
        <begin position="4"/>
        <end position="128"/>
    </location>
</feature>
<dbReference type="PANTHER" id="PTHR43249:SF1">
    <property type="entry name" value="D-GLUCOSIDE 3-DEHYDROGENASE"/>
    <property type="match status" value="1"/>
</dbReference>
<evidence type="ECO:0000313" key="6">
    <source>
        <dbReference type="Proteomes" id="UP000050501"/>
    </source>
</evidence>
<dbReference type="AlphaFoldDB" id="A0A0M8JPI2"/>
<dbReference type="EMBL" id="DF967975">
    <property type="protein sequence ID" value="GAP19211.1"/>
    <property type="molecule type" value="Genomic_DNA"/>
</dbReference>
<dbReference type="InterPro" id="IPR004104">
    <property type="entry name" value="Gfo/Idh/MocA-like_OxRdtase_C"/>
</dbReference>
<dbReference type="SUPFAM" id="SSF55347">
    <property type="entry name" value="Glyceraldehyde-3-phosphate dehydrogenase-like, C-terminal domain"/>
    <property type="match status" value="1"/>
</dbReference>
<dbReference type="Gene3D" id="3.30.360.10">
    <property type="entry name" value="Dihydrodipicolinate Reductase, domain 2"/>
    <property type="match status" value="1"/>
</dbReference>
<sequence>MGQNFALIGAGGYIAPRHLRAIRDTGNQLVAAVDPNDSVGILDQYSFDTRFFTEIERFDRHLEKLRRGPEENRVNWITVCSPNYLHDAHCRLGLRVGANVLCEKPLVINPWNLDPLEELEAETGKRIFTVLQLRVHPELMRLKEQIAQAGPGQRDVVLTYITARGGWYHTSWKGVSEKSGGVATNIGIHFFDLLLWLFGPAGECRVHHVDERRMGGFIELEKARVRWFLSVDANDLPFALEPGKRSTFRSITVDGQEIEFSEGFTDLHTRVYEKTLAGEGFGIADARPSITLTQRIRSAAVESGGSEMHPRLKG</sequence>
<dbReference type="InterPro" id="IPR052515">
    <property type="entry name" value="Gfo/Idh/MocA_Oxidoreductase"/>
</dbReference>
<accession>A0A0M8JPI2</accession>
<evidence type="ECO:0000313" key="5">
    <source>
        <dbReference type="EMBL" id="KPL88731.1"/>
    </source>
</evidence>
<dbReference type="EMBL" id="LGCM01000016">
    <property type="protein sequence ID" value="KPL88731.1"/>
    <property type="molecule type" value="Genomic_DNA"/>
</dbReference>
<keyword evidence="6" id="KW-1185">Reference proteome</keyword>
<evidence type="ECO:0000259" key="2">
    <source>
        <dbReference type="Pfam" id="PF01408"/>
    </source>
</evidence>
<dbReference type="SUPFAM" id="SSF51735">
    <property type="entry name" value="NAD(P)-binding Rossmann-fold domains"/>
    <property type="match status" value="1"/>
</dbReference>
<gene>
    <name evidence="5" type="ORF">ADN01_03795</name>
    <name evidence="4" type="ORF">LSAC_03111</name>
</gene>
<dbReference type="Gene3D" id="3.40.50.720">
    <property type="entry name" value="NAD(P)-binding Rossmann-like Domain"/>
    <property type="match status" value="1"/>
</dbReference>
<reference evidence="4" key="1">
    <citation type="journal article" date="2015" name="Genome Announc.">
        <title>Draft Genome Sequences of Anaerolinea thermolimosa IMO-1, Bellilinea caldifistulae GOMI-1, Leptolinea tardivitalis YMTK-2, Levilinea saccharolytica KIBI-1, Longilinea arvoryzae KOME-1, Previously Described as Members of the Class Anaerolineae (Chloroflexi).</title>
        <authorList>
            <person name="Matsuura N."/>
            <person name="Tourlousse M.D."/>
            <person name="Ohashi A."/>
            <person name="Hugenholtz P."/>
            <person name="Sekiguchi Y."/>
        </authorList>
    </citation>
    <scope>NUCLEOTIDE SEQUENCE</scope>
    <source>
        <strain evidence="4">KIBI-1</strain>
    </source>
</reference>
<dbReference type="Proteomes" id="UP000050501">
    <property type="component" value="Unassembled WGS sequence"/>
</dbReference>
<evidence type="ECO:0000259" key="3">
    <source>
        <dbReference type="Pfam" id="PF02894"/>
    </source>
</evidence>
<dbReference type="PANTHER" id="PTHR43249">
    <property type="entry name" value="UDP-N-ACETYL-2-AMINO-2-DEOXY-D-GLUCURONATE OXIDASE"/>
    <property type="match status" value="1"/>
</dbReference>
<organism evidence="4">
    <name type="scientific">Levilinea saccharolytica</name>
    <dbReference type="NCBI Taxonomy" id="229921"/>
    <lineage>
        <taxon>Bacteria</taxon>
        <taxon>Bacillati</taxon>
        <taxon>Chloroflexota</taxon>
        <taxon>Anaerolineae</taxon>
        <taxon>Anaerolineales</taxon>
        <taxon>Anaerolineaceae</taxon>
        <taxon>Levilinea</taxon>
    </lineage>
</organism>
<evidence type="ECO:0000256" key="1">
    <source>
        <dbReference type="ARBA" id="ARBA00010928"/>
    </source>
</evidence>
<feature type="domain" description="Gfo/Idh/MocA-like oxidoreductase C-terminal" evidence="3">
    <location>
        <begin position="159"/>
        <end position="209"/>
    </location>
</feature>
<comment type="similarity">
    <text evidence="1">Belongs to the Gfo/Idh/MocA family.</text>
</comment>
<dbReference type="Pfam" id="PF02894">
    <property type="entry name" value="GFO_IDH_MocA_C"/>
    <property type="match status" value="1"/>
</dbReference>
<dbReference type="InterPro" id="IPR036291">
    <property type="entry name" value="NAD(P)-bd_dom_sf"/>
</dbReference>
<dbReference type="Pfam" id="PF01408">
    <property type="entry name" value="GFO_IDH_MocA"/>
    <property type="match status" value="1"/>
</dbReference>
<dbReference type="PATRIC" id="fig|229921.5.peg.2394"/>
<dbReference type="InterPro" id="IPR000683">
    <property type="entry name" value="Gfo/Idh/MocA-like_OxRdtase_N"/>
</dbReference>
<protein>
    <submittedName>
        <fullName evidence="5">Oxidoreductase</fullName>
    </submittedName>
    <submittedName>
        <fullName evidence="4">Predicted dehydrogenase</fullName>
    </submittedName>
</protein>
<dbReference type="RefSeq" id="WP_062419506.1">
    <property type="nucleotide sequence ID" value="NZ_BBXZ01000167.1"/>
</dbReference>